<reference evidence="4 5" key="1">
    <citation type="submission" date="2020-08" db="EMBL/GenBank/DDBJ databases">
        <title>Genomic Encyclopedia of Type Strains, Phase IV (KMG-V): Genome sequencing to study the core and pangenomes of soil and plant-associated prokaryotes.</title>
        <authorList>
            <person name="Whitman W."/>
        </authorList>
    </citation>
    <scope>NUCLEOTIDE SEQUENCE [LARGE SCALE GENOMIC DNA]</scope>
    <source>
        <strain evidence="4 5">X5P2</strain>
    </source>
</reference>
<feature type="domain" description="Histidine-specific methyltransferase SAM-dependent" evidence="3">
    <location>
        <begin position="18"/>
        <end position="325"/>
    </location>
</feature>
<keyword evidence="5" id="KW-1185">Reference proteome</keyword>
<dbReference type="PIRSF" id="PIRSF018005">
    <property type="entry name" value="UCP018005"/>
    <property type="match status" value="1"/>
</dbReference>
<evidence type="ECO:0000256" key="2">
    <source>
        <dbReference type="ARBA" id="ARBA00022679"/>
    </source>
</evidence>
<sequence>MVADYASAEVVQAVARGAHTGLSASRKTLPPWLPYDERGVILSDEIARLPAHHANRTETDLLQHNAIEVLRMAAGYRPFTIVELGAGSAAKSGLLLGSLIRSQGSVLYQPVDISRAALDFAEFDIASKIPGVVSRPRVANLIKDSYQIKRWHGGRTLAIWANSAIGTFSRPEAQDILLNLHSQLESGDSLLLCVDLVQDQETLMSTYDDRSGCHQALSRNALERLNKVLGANFEVEQFAHKVVWNRHEALVEMHLRSVTTQGVTIPPVASYPRLDLAFRTDETIQTKSSYKFTFATLASLLIWSGFTMKETWHDCACSFALALATA</sequence>
<dbReference type="PANTHER" id="PTHR43397:SF1">
    <property type="entry name" value="ERGOTHIONEINE BIOSYNTHESIS PROTEIN 1"/>
    <property type="match status" value="1"/>
</dbReference>
<dbReference type="AlphaFoldDB" id="A0A9X0QCK6"/>
<organism evidence="4 5">
    <name type="scientific">Tunturiibacter gelidiferens</name>
    <dbReference type="NCBI Taxonomy" id="3069689"/>
    <lineage>
        <taxon>Bacteria</taxon>
        <taxon>Pseudomonadati</taxon>
        <taxon>Acidobacteriota</taxon>
        <taxon>Terriglobia</taxon>
        <taxon>Terriglobales</taxon>
        <taxon>Acidobacteriaceae</taxon>
        <taxon>Tunturiibacter</taxon>
    </lineage>
</organism>
<gene>
    <name evidence="4" type="ORF">HDF14_001460</name>
</gene>
<accession>A0A9X0QCK6</accession>
<name>A0A9X0QCK6_9BACT</name>
<dbReference type="InterPro" id="IPR029063">
    <property type="entry name" value="SAM-dependent_MTases_sf"/>
</dbReference>
<protein>
    <submittedName>
        <fullName evidence="4">Dimethylhistidine N-methyltransferase</fullName>
    </submittedName>
</protein>
<dbReference type="PANTHER" id="PTHR43397">
    <property type="entry name" value="ERGOTHIONEINE BIOSYNTHESIS PROTEIN 1"/>
    <property type="match status" value="1"/>
</dbReference>
<dbReference type="InterPro" id="IPR017804">
    <property type="entry name" value="MeTrfase_EgtD-like"/>
</dbReference>
<dbReference type="InterPro" id="IPR019257">
    <property type="entry name" value="MeTrfase_dom"/>
</dbReference>
<evidence type="ECO:0000313" key="5">
    <source>
        <dbReference type="Proteomes" id="UP000535182"/>
    </source>
</evidence>
<evidence type="ECO:0000256" key="1">
    <source>
        <dbReference type="ARBA" id="ARBA00022603"/>
    </source>
</evidence>
<dbReference type="GO" id="GO:0008168">
    <property type="term" value="F:methyltransferase activity"/>
    <property type="evidence" value="ECO:0007669"/>
    <property type="project" value="UniProtKB-KW"/>
</dbReference>
<comment type="caution">
    <text evidence="4">The sequence shown here is derived from an EMBL/GenBank/DDBJ whole genome shotgun (WGS) entry which is preliminary data.</text>
</comment>
<evidence type="ECO:0000259" key="3">
    <source>
        <dbReference type="Pfam" id="PF10017"/>
    </source>
</evidence>
<dbReference type="InterPro" id="IPR051128">
    <property type="entry name" value="EgtD_Methyltrsf_superfamily"/>
</dbReference>
<evidence type="ECO:0000313" key="4">
    <source>
        <dbReference type="EMBL" id="MBB5327854.1"/>
    </source>
</evidence>
<dbReference type="EMBL" id="JACHEB010000003">
    <property type="protein sequence ID" value="MBB5327854.1"/>
    <property type="molecule type" value="Genomic_DNA"/>
</dbReference>
<proteinExistence type="predicted"/>
<dbReference type="Pfam" id="PF10017">
    <property type="entry name" value="Methyltransf_33"/>
    <property type="match status" value="1"/>
</dbReference>
<dbReference type="RefSeq" id="WP_183974916.1">
    <property type="nucleotide sequence ID" value="NZ_JACHEB010000003.1"/>
</dbReference>
<dbReference type="Gene3D" id="3.40.50.150">
    <property type="entry name" value="Vaccinia Virus protein VP39"/>
    <property type="match status" value="1"/>
</dbReference>
<dbReference type="Proteomes" id="UP000535182">
    <property type="component" value="Unassembled WGS sequence"/>
</dbReference>
<dbReference type="GO" id="GO:0032259">
    <property type="term" value="P:methylation"/>
    <property type="evidence" value="ECO:0007669"/>
    <property type="project" value="UniProtKB-KW"/>
</dbReference>
<keyword evidence="1" id="KW-0489">Methyltransferase</keyword>
<keyword evidence="2" id="KW-0808">Transferase</keyword>